<dbReference type="AlphaFoldDB" id="A0A7C2P184"/>
<accession>A0A7C2P184</accession>
<proteinExistence type="predicted"/>
<sequence>MSDDSQFRAVYSRLASQLQFAPVGSAEYLRLLQEWQQESQPTDIQEFLFRRAKTAADLPQVSD</sequence>
<dbReference type="EMBL" id="DSOK01000345">
    <property type="protein sequence ID" value="HEN16294.1"/>
    <property type="molecule type" value="Genomic_DNA"/>
</dbReference>
<reference evidence="1" key="1">
    <citation type="journal article" date="2020" name="mSystems">
        <title>Genome- and Community-Level Interaction Insights into Carbon Utilization and Element Cycling Functions of Hydrothermarchaeota in Hydrothermal Sediment.</title>
        <authorList>
            <person name="Zhou Z."/>
            <person name="Liu Y."/>
            <person name="Xu W."/>
            <person name="Pan J."/>
            <person name="Luo Z.H."/>
            <person name="Li M."/>
        </authorList>
    </citation>
    <scope>NUCLEOTIDE SEQUENCE [LARGE SCALE GENOMIC DNA]</scope>
    <source>
        <strain evidence="1">SpSt-339</strain>
    </source>
</reference>
<evidence type="ECO:0000313" key="1">
    <source>
        <dbReference type="EMBL" id="HEN16294.1"/>
    </source>
</evidence>
<comment type="caution">
    <text evidence="1">The sequence shown here is derived from an EMBL/GenBank/DDBJ whole genome shotgun (WGS) entry which is preliminary data.</text>
</comment>
<protein>
    <submittedName>
        <fullName evidence="1">Uncharacterized protein</fullName>
    </submittedName>
</protein>
<organism evidence="1">
    <name type="scientific">Schlesneria paludicola</name>
    <dbReference type="NCBI Taxonomy" id="360056"/>
    <lineage>
        <taxon>Bacteria</taxon>
        <taxon>Pseudomonadati</taxon>
        <taxon>Planctomycetota</taxon>
        <taxon>Planctomycetia</taxon>
        <taxon>Planctomycetales</taxon>
        <taxon>Planctomycetaceae</taxon>
        <taxon>Schlesneria</taxon>
    </lineage>
</organism>
<gene>
    <name evidence="1" type="ORF">ENQ76_12600</name>
</gene>
<name>A0A7C2P184_9PLAN</name>